<dbReference type="Gene3D" id="3.80.10.10">
    <property type="entry name" value="Ribonuclease Inhibitor"/>
    <property type="match status" value="1"/>
</dbReference>
<sequence length="407" mass="47576">MPWKEGYPYLGEHDIRKEIKELEKAKDTKSATNSRSIHTTKTANECKYSEQKRCVKEQGTGSTRRWPEPKYIGYPKDADPPPESIYYSNHYPKEQVLHFMREEQWDLELLYNASIMAIVFTITSATSEFHFGLRVLSILNGLPLLDEPDPEMPPPHDTVDFSLEGLVSLIKACQMLERIWISNVPELCNDTVSAILHTSRHLEAFHLSLAPKDSHLAVLIGSVFSEIEQYNLCKNLRYLKILNIKMNKEAFELFEWLTFKRKYEEEKKVEVFYDYYCTFQGASVFWRGGHIYHLWTDDRFDWERPWDSDYDEEEEQREVEEAALRQKIKEGLVKPSRYSSYAAPAYPKRQQVLRLGSPLHSHGSHISNYEIFNFIELSQPTRSTSRLLHRAHRQNPAQDMSGMSADP</sequence>
<evidence type="ECO:0000256" key="1">
    <source>
        <dbReference type="SAM" id="MobiDB-lite"/>
    </source>
</evidence>
<name>A0A6G1IQ85_9PLEO</name>
<feature type="compositionally biased region" description="Polar residues" evidence="1">
    <location>
        <begin position="30"/>
        <end position="43"/>
    </location>
</feature>
<dbReference type="AlphaFoldDB" id="A0A6G1IQ85"/>
<organism evidence="2 3">
    <name type="scientific">Lentithecium fluviatile CBS 122367</name>
    <dbReference type="NCBI Taxonomy" id="1168545"/>
    <lineage>
        <taxon>Eukaryota</taxon>
        <taxon>Fungi</taxon>
        <taxon>Dikarya</taxon>
        <taxon>Ascomycota</taxon>
        <taxon>Pezizomycotina</taxon>
        <taxon>Dothideomycetes</taxon>
        <taxon>Pleosporomycetidae</taxon>
        <taxon>Pleosporales</taxon>
        <taxon>Massarineae</taxon>
        <taxon>Lentitheciaceae</taxon>
        <taxon>Lentithecium</taxon>
    </lineage>
</organism>
<evidence type="ECO:0000313" key="3">
    <source>
        <dbReference type="Proteomes" id="UP000799291"/>
    </source>
</evidence>
<feature type="region of interest" description="Disordered" evidence="1">
    <location>
        <begin position="385"/>
        <end position="407"/>
    </location>
</feature>
<proteinExistence type="predicted"/>
<accession>A0A6G1IQ85</accession>
<reference evidence="2" key="1">
    <citation type="journal article" date="2020" name="Stud. Mycol.">
        <title>101 Dothideomycetes genomes: a test case for predicting lifestyles and emergence of pathogens.</title>
        <authorList>
            <person name="Haridas S."/>
            <person name="Albert R."/>
            <person name="Binder M."/>
            <person name="Bloem J."/>
            <person name="Labutti K."/>
            <person name="Salamov A."/>
            <person name="Andreopoulos B."/>
            <person name="Baker S."/>
            <person name="Barry K."/>
            <person name="Bills G."/>
            <person name="Bluhm B."/>
            <person name="Cannon C."/>
            <person name="Castanera R."/>
            <person name="Culley D."/>
            <person name="Daum C."/>
            <person name="Ezra D."/>
            <person name="Gonzalez J."/>
            <person name="Henrissat B."/>
            <person name="Kuo A."/>
            <person name="Liang C."/>
            <person name="Lipzen A."/>
            <person name="Lutzoni F."/>
            <person name="Magnuson J."/>
            <person name="Mondo S."/>
            <person name="Nolan M."/>
            <person name="Ohm R."/>
            <person name="Pangilinan J."/>
            <person name="Park H.-J."/>
            <person name="Ramirez L."/>
            <person name="Alfaro M."/>
            <person name="Sun H."/>
            <person name="Tritt A."/>
            <person name="Yoshinaga Y."/>
            <person name="Zwiers L.-H."/>
            <person name="Turgeon B."/>
            <person name="Goodwin S."/>
            <person name="Spatafora J."/>
            <person name="Crous P."/>
            <person name="Grigoriev I."/>
        </authorList>
    </citation>
    <scope>NUCLEOTIDE SEQUENCE</scope>
    <source>
        <strain evidence="2">CBS 122367</strain>
    </source>
</reference>
<gene>
    <name evidence="2" type="ORF">K458DRAFT_490055</name>
</gene>
<feature type="region of interest" description="Disordered" evidence="1">
    <location>
        <begin position="23"/>
        <end position="48"/>
    </location>
</feature>
<dbReference type="InterPro" id="IPR032675">
    <property type="entry name" value="LRR_dom_sf"/>
</dbReference>
<protein>
    <submittedName>
        <fullName evidence="2">Uncharacterized protein</fullName>
    </submittedName>
</protein>
<dbReference type="EMBL" id="MU005597">
    <property type="protein sequence ID" value="KAF2680406.1"/>
    <property type="molecule type" value="Genomic_DNA"/>
</dbReference>
<evidence type="ECO:0000313" key="2">
    <source>
        <dbReference type="EMBL" id="KAF2680406.1"/>
    </source>
</evidence>
<dbReference type="Proteomes" id="UP000799291">
    <property type="component" value="Unassembled WGS sequence"/>
</dbReference>
<keyword evidence="3" id="KW-1185">Reference proteome</keyword>